<dbReference type="AlphaFoldDB" id="A0A840VRS1"/>
<dbReference type="GO" id="GO:0042026">
    <property type="term" value="P:protein refolding"/>
    <property type="evidence" value="ECO:0007669"/>
    <property type="project" value="TreeGrafter"/>
</dbReference>
<dbReference type="CDD" id="cd06257">
    <property type="entry name" value="DnaJ"/>
    <property type="match status" value="1"/>
</dbReference>
<reference evidence="4 5" key="1">
    <citation type="submission" date="2020-08" db="EMBL/GenBank/DDBJ databases">
        <title>Genomic Encyclopedia of Type Strains, Phase IV (KMG-IV): sequencing the most valuable type-strain genomes for metagenomic binning, comparative biology and taxonomic classification.</title>
        <authorList>
            <person name="Goeker M."/>
        </authorList>
    </citation>
    <scope>NUCLEOTIDE SEQUENCE [LARGE SCALE GENOMIC DNA]</scope>
    <source>
        <strain evidence="4 5">DSM 27026</strain>
    </source>
</reference>
<keyword evidence="1" id="KW-0143">Chaperone</keyword>
<gene>
    <name evidence="4" type="ORF">HNP71_001213</name>
</gene>
<dbReference type="GO" id="GO:0005737">
    <property type="term" value="C:cytoplasm"/>
    <property type="evidence" value="ECO:0007669"/>
    <property type="project" value="TreeGrafter"/>
</dbReference>
<dbReference type="RefSeq" id="WP_183265970.1">
    <property type="nucleotide sequence ID" value="NZ_JACHFJ010000003.1"/>
</dbReference>
<keyword evidence="5" id="KW-1185">Reference proteome</keyword>
<dbReference type="PANTHER" id="PTHR43096">
    <property type="entry name" value="DNAJ HOMOLOG 1, MITOCHONDRIAL-RELATED"/>
    <property type="match status" value="1"/>
</dbReference>
<organism evidence="4 5">
    <name type="scientific">Acidocella aromatica</name>
    <dbReference type="NCBI Taxonomy" id="1303579"/>
    <lineage>
        <taxon>Bacteria</taxon>
        <taxon>Pseudomonadati</taxon>
        <taxon>Pseudomonadota</taxon>
        <taxon>Alphaproteobacteria</taxon>
        <taxon>Acetobacterales</taxon>
        <taxon>Acidocellaceae</taxon>
        <taxon>Acidocella</taxon>
    </lineage>
</organism>
<accession>A0A840VRS1</accession>
<dbReference type="InterPro" id="IPR018253">
    <property type="entry name" value="DnaJ_domain_CS"/>
</dbReference>
<dbReference type="FunFam" id="2.60.260.20:FF:000013">
    <property type="entry name" value="DnaJ subfamily B member 11"/>
    <property type="match status" value="1"/>
</dbReference>
<dbReference type="InterPro" id="IPR008971">
    <property type="entry name" value="HSP40/DnaJ_pept-bd"/>
</dbReference>
<comment type="caution">
    <text evidence="4">The sequence shown here is derived from an EMBL/GenBank/DDBJ whole genome shotgun (WGS) entry which is preliminary data.</text>
</comment>
<dbReference type="InterPro" id="IPR036869">
    <property type="entry name" value="J_dom_sf"/>
</dbReference>
<feature type="domain" description="J" evidence="3">
    <location>
        <begin position="4"/>
        <end position="69"/>
    </location>
</feature>
<dbReference type="SUPFAM" id="SSF46565">
    <property type="entry name" value="Chaperone J-domain"/>
    <property type="match status" value="1"/>
</dbReference>
<dbReference type="InterPro" id="IPR002939">
    <property type="entry name" value="DnaJ_C"/>
</dbReference>
<name>A0A840VRS1_9PROT</name>
<dbReference type="Pfam" id="PF01556">
    <property type="entry name" value="DnaJ_C"/>
    <property type="match status" value="1"/>
</dbReference>
<dbReference type="SMART" id="SM00271">
    <property type="entry name" value="DnaJ"/>
    <property type="match status" value="1"/>
</dbReference>
<proteinExistence type="predicted"/>
<dbReference type="EMBL" id="JACHFJ010000003">
    <property type="protein sequence ID" value="MBB5372962.1"/>
    <property type="molecule type" value="Genomic_DNA"/>
</dbReference>
<dbReference type="Gene3D" id="1.10.287.110">
    <property type="entry name" value="DnaJ domain"/>
    <property type="match status" value="1"/>
</dbReference>
<dbReference type="SUPFAM" id="SSF49493">
    <property type="entry name" value="HSP40/DnaJ peptide-binding domain"/>
    <property type="match status" value="2"/>
</dbReference>
<evidence type="ECO:0000313" key="5">
    <source>
        <dbReference type="Proteomes" id="UP000553706"/>
    </source>
</evidence>
<dbReference type="GO" id="GO:0051082">
    <property type="term" value="F:unfolded protein binding"/>
    <property type="evidence" value="ECO:0007669"/>
    <property type="project" value="InterPro"/>
</dbReference>
<dbReference type="PANTHER" id="PTHR43096:SF48">
    <property type="entry name" value="CHAPERONE PROTEIN DNAJ"/>
    <property type="match status" value="1"/>
</dbReference>
<protein>
    <submittedName>
        <fullName evidence="4">DnaJ-class molecular chaperone</fullName>
    </submittedName>
</protein>
<dbReference type="PROSITE" id="PS00636">
    <property type="entry name" value="DNAJ_1"/>
    <property type="match status" value="1"/>
</dbReference>
<feature type="region of interest" description="Disordered" evidence="2">
    <location>
        <begin position="145"/>
        <end position="180"/>
    </location>
</feature>
<evidence type="ECO:0000256" key="1">
    <source>
        <dbReference type="ARBA" id="ARBA00023186"/>
    </source>
</evidence>
<dbReference type="CDD" id="cd10747">
    <property type="entry name" value="DnaJ_C"/>
    <property type="match status" value="1"/>
</dbReference>
<dbReference type="PRINTS" id="PR00625">
    <property type="entry name" value="JDOMAIN"/>
</dbReference>
<evidence type="ECO:0000259" key="3">
    <source>
        <dbReference type="PROSITE" id="PS50076"/>
    </source>
</evidence>
<dbReference type="Pfam" id="PF00226">
    <property type="entry name" value="DnaJ"/>
    <property type="match status" value="1"/>
</dbReference>
<dbReference type="Gene3D" id="2.60.260.20">
    <property type="entry name" value="Urease metallochaperone UreE, N-terminal domain"/>
    <property type="match status" value="2"/>
</dbReference>
<dbReference type="Proteomes" id="UP000553706">
    <property type="component" value="Unassembled WGS sequence"/>
</dbReference>
<feature type="compositionally biased region" description="Gly residues" evidence="2">
    <location>
        <begin position="169"/>
        <end position="178"/>
    </location>
</feature>
<sequence length="294" mass="31400">MADDPYKVLGVKKDAAADEIRSAYRKLAKKYHPDLNPGDKAAEEKFKAVSLANDILSDPEKRGRYDRGEIDAAGAERAPQGNWRNYAGAGAGAGPGGFGGFEDIFSNIFEQRAHGPARGQDDRYSVKAGFLEAVNGGTKRITLPDGQSLDVKIPPGTTEGDVLRLRGRGQPGRGGGPAGDALIEIHVTPHKLFRREGRNIHLELPISLKEAVLGGKVTVPTPAGDVVMTVKPHTESGTELRLRGRGVPAHGHHHAGDLHVKLRIVVGPADAALEEFLKGWDQPSFDPRAGLGAY</sequence>
<dbReference type="InterPro" id="IPR001623">
    <property type="entry name" value="DnaJ_domain"/>
</dbReference>
<evidence type="ECO:0000256" key="2">
    <source>
        <dbReference type="SAM" id="MobiDB-lite"/>
    </source>
</evidence>
<dbReference type="PROSITE" id="PS50076">
    <property type="entry name" value="DNAJ_2"/>
    <property type="match status" value="1"/>
</dbReference>
<evidence type="ECO:0000313" key="4">
    <source>
        <dbReference type="EMBL" id="MBB5372962.1"/>
    </source>
</evidence>